<sequence length="501" mass="57585">MSFIAYIKKHYNDDPFDIVECFKEADYNDQKAAEEEFKSSVRKVSTWCTAAQIWAQKQIGNSFSVRNEEILKKRELSLHWLEIGKENSNISELRSYVGFKRKQMDGDNSSNSSRSSGGSRSSSGAIPNRKDNVYYFYLAGNGKEEYVVPTDAKKWIVDETDLTDKFLSYRKDVIESARQLEELSVVDRLDDSSSGNRMMKSVWNKMITDSKKSFKVEPLEVEHFTWLYKINQSMRVDVEMANQLLRQWIKKEDQYPAIMYQDIYKDLIKSYSATYNTDTLNEDTFIKDAITPILRTYFPNSDYIKSEGSNGVLQASRLSRKTFDPDLEGKKGDYSIYTNDESLSQLVLLVECKPPRSSKSDDIPKLINCLKDSLNKMAIDGADALDITVCGLVFEGCECHVYLADHKFNGMYRCIELGSFFIPKNRHNFDVLFGVFEMMNMLRNVVIGSAKLCMDSIRSSEESDKLGMVLDSFESPVRLGEQQVRYPICVFHFCTMPGLDY</sequence>
<evidence type="ECO:0000313" key="3">
    <source>
        <dbReference type="Proteomes" id="UP000646827"/>
    </source>
</evidence>
<organism evidence="2 3">
    <name type="scientific">Circinella minor</name>
    <dbReference type="NCBI Taxonomy" id="1195481"/>
    <lineage>
        <taxon>Eukaryota</taxon>
        <taxon>Fungi</taxon>
        <taxon>Fungi incertae sedis</taxon>
        <taxon>Mucoromycota</taxon>
        <taxon>Mucoromycotina</taxon>
        <taxon>Mucoromycetes</taxon>
        <taxon>Mucorales</taxon>
        <taxon>Lichtheimiaceae</taxon>
        <taxon>Circinella</taxon>
    </lineage>
</organism>
<comment type="caution">
    <text evidence="2">The sequence shown here is derived from an EMBL/GenBank/DDBJ whole genome shotgun (WGS) entry which is preliminary data.</text>
</comment>
<feature type="compositionally biased region" description="Low complexity" evidence="1">
    <location>
        <begin position="106"/>
        <end position="124"/>
    </location>
</feature>
<protein>
    <submittedName>
        <fullName evidence="2">Uncharacterized protein</fullName>
    </submittedName>
</protein>
<proteinExistence type="predicted"/>
<dbReference type="Proteomes" id="UP000646827">
    <property type="component" value="Unassembled WGS sequence"/>
</dbReference>
<evidence type="ECO:0000256" key="1">
    <source>
        <dbReference type="SAM" id="MobiDB-lite"/>
    </source>
</evidence>
<dbReference type="EMBL" id="JAEPRB010000231">
    <property type="protein sequence ID" value="KAG2218408.1"/>
    <property type="molecule type" value="Genomic_DNA"/>
</dbReference>
<keyword evidence="3" id="KW-1185">Reference proteome</keyword>
<feature type="region of interest" description="Disordered" evidence="1">
    <location>
        <begin position="102"/>
        <end position="125"/>
    </location>
</feature>
<accession>A0A8H7VJ60</accession>
<reference evidence="2 3" key="1">
    <citation type="submission" date="2020-12" db="EMBL/GenBank/DDBJ databases">
        <title>Metabolic potential, ecology and presence of endohyphal bacteria is reflected in genomic diversity of Mucoromycotina.</title>
        <authorList>
            <person name="Muszewska A."/>
            <person name="Okrasinska A."/>
            <person name="Steczkiewicz K."/>
            <person name="Drgas O."/>
            <person name="Orlowska M."/>
            <person name="Perlinska-Lenart U."/>
            <person name="Aleksandrzak-Piekarczyk T."/>
            <person name="Szatraj K."/>
            <person name="Zielenkiewicz U."/>
            <person name="Pilsyk S."/>
            <person name="Malc E."/>
            <person name="Mieczkowski P."/>
            <person name="Kruszewska J.S."/>
            <person name="Biernat P."/>
            <person name="Pawlowska J."/>
        </authorList>
    </citation>
    <scope>NUCLEOTIDE SEQUENCE [LARGE SCALE GENOMIC DNA]</scope>
    <source>
        <strain evidence="2 3">CBS 142.35</strain>
    </source>
</reference>
<name>A0A8H7VJ60_9FUNG</name>
<gene>
    <name evidence="2" type="ORF">INT45_013152</name>
</gene>
<dbReference type="AlphaFoldDB" id="A0A8H7VJ60"/>
<evidence type="ECO:0000313" key="2">
    <source>
        <dbReference type="EMBL" id="KAG2218408.1"/>
    </source>
</evidence>
<dbReference type="OrthoDB" id="2250719at2759"/>